<dbReference type="PANTHER" id="PTHR33545:SF9">
    <property type="entry name" value="UPF0750 MEMBRANE PROTEIN YITE"/>
    <property type="match status" value="1"/>
</dbReference>
<sequence>MKNVKEYSLITLGVLLVALSIELFLAPNKIAAGGVTGIAIIINNFLPRFNIGLLTLIMDIILQTIGFIVIGSQFASKTIYSSLSLSAFLWVIDKLISPSLVVTTDLFLAAIFGTLMGGIGLGIVFNQNASTGGTDIIAKILNRFWHIDMGKSLLLVDFIVTLLAALAFGIEAGLYSLLCVIMNGVVVDRVIEGLNVSKQVMIISSQNELISKFIIKELDRGCTILHGQGGYSKKDTYILYAVLGRKELIRLKQYIKEIDTKAFISVSDSHEVLGEGFKDIISEA</sequence>
<keyword evidence="2" id="KW-1003">Cell membrane</keyword>
<proteinExistence type="predicted"/>
<dbReference type="PIRSF" id="PIRSF006483">
    <property type="entry name" value="Membrane_protein_YitT"/>
    <property type="match status" value="1"/>
</dbReference>
<dbReference type="InterPro" id="IPR019264">
    <property type="entry name" value="DUF2179"/>
</dbReference>
<dbReference type="Pfam" id="PF10035">
    <property type="entry name" value="DUF2179"/>
    <property type="match status" value="1"/>
</dbReference>
<dbReference type="InterPro" id="IPR003740">
    <property type="entry name" value="YitT"/>
</dbReference>
<evidence type="ECO:0000256" key="1">
    <source>
        <dbReference type="ARBA" id="ARBA00004651"/>
    </source>
</evidence>
<dbReference type="InterPro" id="IPR051461">
    <property type="entry name" value="UPF0750_membrane"/>
</dbReference>
<keyword evidence="5 6" id="KW-0472">Membrane</keyword>
<keyword evidence="9" id="KW-1185">Reference proteome</keyword>
<comment type="subcellular location">
    <subcellularLocation>
        <location evidence="1">Cell membrane</location>
        <topology evidence="1">Multi-pass membrane protein</topology>
    </subcellularLocation>
</comment>
<dbReference type="PANTHER" id="PTHR33545">
    <property type="entry name" value="UPF0750 MEMBRANE PROTEIN YITT-RELATED"/>
    <property type="match status" value="1"/>
</dbReference>
<evidence type="ECO:0000256" key="3">
    <source>
        <dbReference type="ARBA" id="ARBA00022692"/>
    </source>
</evidence>
<organism evidence="8 9">
    <name type="scientific">Clostridium tanneri</name>
    <dbReference type="NCBI Taxonomy" id="3037988"/>
    <lineage>
        <taxon>Bacteria</taxon>
        <taxon>Bacillati</taxon>
        <taxon>Bacillota</taxon>
        <taxon>Clostridia</taxon>
        <taxon>Eubacteriales</taxon>
        <taxon>Clostridiaceae</taxon>
        <taxon>Clostridium</taxon>
    </lineage>
</organism>
<dbReference type="EMBL" id="JARUJP010000002">
    <property type="protein sequence ID" value="MDW8800090.1"/>
    <property type="molecule type" value="Genomic_DNA"/>
</dbReference>
<evidence type="ECO:0000256" key="5">
    <source>
        <dbReference type="ARBA" id="ARBA00023136"/>
    </source>
</evidence>
<dbReference type="InterPro" id="IPR015867">
    <property type="entry name" value="N-reg_PII/ATP_PRibTrfase_C"/>
</dbReference>
<dbReference type="Proteomes" id="UP001281656">
    <property type="component" value="Unassembled WGS sequence"/>
</dbReference>
<feature type="transmembrane region" description="Helical" evidence="6">
    <location>
        <begin position="95"/>
        <end position="125"/>
    </location>
</feature>
<evidence type="ECO:0000256" key="6">
    <source>
        <dbReference type="SAM" id="Phobius"/>
    </source>
</evidence>
<accession>A0ABU4JPL7</accession>
<dbReference type="Gene3D" id="3.30.70.120">
    <property type="match status" value="1"/>
</dbReference>
<name>A0ABU4JPL7_9CLOT</name>
<evidence type="ECO:0000313" key="9">
    <source>
        <dbReference type="Proteomes" id="UP001281656"/>
    </source>
</evidence>
<gene>
    <name evidence="8" type="ORF">P8V03_02845</name>
</gene>
<feature type="transmembrane region" description="Helical" evidence="6">
    <location>
        <begin position="153"/>
        <end position="178"/>
    </location>
</feature>
<protein>
    <submittedName>
        <fullName evidence="8">YitT family protein</fullName>
    </submittedName>
</protein>
<reference evidence="8 9" key="1">
    <citation type="submission" date="2023-04" db="EMBL/GenBank/DDBJ databases">
        <title>Clostridium tannerae sp. nov., isolated from the fecal material of an alpaca.</title>
        <authorList>
            <person name="Miller S."/>
            <person name="Hendry M."/>
            <person name="King J."/>
            <person name="Sankaranarayanan K."/>
            <person name="Lawson P.A."/>
        </authorList>
    </citation>
    <scope>NUCLEOTIDE SEQUENCE [LARGE SCALE GENOMIC DNA]</scope>
    <source>
        <strain evidence="8 9">A1-XYC3</strain>
    </source>
</reference>
<comment type="caution">
    <text evidence="8">The sequence shown here is derived from an EMBL/GenBank/DDBJ whole genome shotgun (WGS) entry which is preliminary data.</text>
</comment>
<evidence type="ECO:0000256" key="4">
    <source>
        <dbReference type="ARBA" id="ARBA00022989"/>
    </source>
</evidence>
<dbReference type="RefSeq" id="WP_318796711.1">
    <property type="nucleotide sequence ID" value="NZ_JARUJP010000002.1"/>
</dbReference>
<feature type="domain" description="DUF2179" evidence="7">
    <location>
        <begin position="220"/>
        <end position="274"/>
    </location>
</feature>
<feature type="transmembrane region" description="Helical" evidence="6">
    <location>
        <begin position="53"/>
        <end position="75"/>
    </location>
</feature>
<evidence type="ECO:0000259" key="7">
    <source>
        <dbReference type="Pfam" id="PF10035"/>
    </source>
</evidence>
<dbReference type="Pfam" id="PF02588">
    <property type="entry name" value="YitT_membrane"/>
    <property type="match status" value="1"/>
</dbReference>
<evidence type="ECO:0000256" key="2">
    <source>
        <dbReference type="ARBA" id="ARBA00022475"/>
    </source>
</evidence>
<feature type="transmembrane region" description="Helical" evidence="6">
    <location>
        <begin position="30"/>
        <end position="46"/>
    </location>
</feature>
<keyword evidence="4 6" id="KW-1133">Transmembrane helix</keyword>
<keyword evidence="3 6" id="KW-0812">Transmembrane</keyword>
<evidence type="ECO:0000313" key="8">
    <source>
        <dbReference type="EMBL" id="MDW8800090.1"/>
    </source>
</evidence>
<dbReference type="CDD" id="cd16380">
    <property type="entry name" value="YitT_C"/>
    <property type="match status" value="1"/>
</dbReference>